<dbReference type="RefSeq" id="XP_001747445.1">
    <property type="nucleotide sequence ID" value="XM_001747393.1"/>
</dbReference>
<dbReference type="KEGG" id="mbr:MONBRDRAFT_9690"/>
<keyword evidence="2" id="KW-0472">Membrane</keyword>
<evidence type="ECO:0000313" key="3">
    <source>
        <dbReference type="EMBL" id="EDQ87912.1"/>
    </source>
</evidence>
<feature type="region of interest" description="Disordered" evidence="1">
    <location>
        <begin position="87"/>
        <end position="112"/>
    </location>
</feature>
<sequence>MYMRFTINTTSHFHRARPTTSGKWDGICTNGPWSPRSTPLVAPHPADRDPHTPTPTPTRSTMQRRRWVVAVVAGFLALAVVAAQGGEQDGGLQRDGEESCVEGTPGCGDASAATDRYALPAAKDDVDGEEEEQPTEACAADDVACYVRFERSASFIGPMRQGVRRLRRSRRRNSPSTILVLVGLGVLVLLYNLYKQKARLKEAHAQRSVLGPRGRRGSRFAAKAGASEDLTTGLRRTEQGLDAMSERLIRMQREIAAESRYYPHLHRPLDTADCSHLDSCEPVGVAKPELRASQRGSMIVSVPRPLKPNLGAILAEPRAERAGAPLDSASKISDAVPAHQPS</sequence>
<proteinExistence type="predicted"/>
<dbReference type="EMBL" id="CH991557">
    <property type="protein sequence ID" value="EDQ87912.1"/>
    <property type="molecule type" value="Genomic_DNA"/>
</dbReference>
<gene>
    <name evidence="3" type="ORF">MONBRDRAFT_9690</name>
</gene>
<dbReference type="AlphaFoldDB" id="A9V3H3"/>
<dbReference type="Proteomes" id="UP000001357">
    <property type="component" value="Unassembled WGS sequence"/>
</dbReference>
<name>A9V3H3_MONBE</name>
<keyword evidence="2" id="KW-1133">Transmembrane helix</keyword>
<organism evidence="3 4">
    <name type="scientific">Monosiga brevicollis</name>
    <name type="common">Choanoflagellate</name>
    <dbReference type="NCBI Taxonomy" id="81824"/>
    <lineage>
        <taxon>Eukaryota</taxon>
        <taxon>Choanoflagellata</taxon>
        <taxon>Craspedida</taxon>
        <taxon>Salpingoecidae</taxon>
        <taxon>Monosiga</taxon>
    </lineage>
</organism>
<protein>
    <recommendedName>
        <fullName evidence="5">Transmembrane protein</fullName>
    </recommendedName>
</protein>
<evidence type="ECO:0000256" key="2">
    <source>
        <dbReference type="SAM" id="Phobius"/>
    </source>
</evidence>
<dbReference type="GeneID" id="5892715"/>
<accession>A9V3H3</accession>
<evidence type="ECO:0000313" key="4">
    <source>
        <dbReference type="Proteomes" id="UP000001357"/>
    </source>
</evidence>
<feature type="region of interest" description="Disordered" evidence="1">
    <location>
        <begin position="321"/>
        <end position="342"/>
    </location>
</feature>
<feature type="transmembrane region" description="Helical" evidence="2">
    <location>
        <begin position="67"/>
        <end position="86"/>
    </location>
</feature>
<keyword evidence="2" id="KW-0812">Transmembrane</keyword>
<feature type="transmembrane region" description="Helical" evidence="2">
    <location>
        <begin position="176"/>
        <end position="194"/>
    </location>
</feature>
<feature type="region of interest" description="Disordered" evidence="1">
    <location>
        <begin position="14"/>
        <end position="62"/>
    </location>
</feature>
<keyword evidence="4" id="KW-1185">Reference proteome</keyword>
<dbReference type="InParanoid" id="A9V3H3"/>
<reference evidence="3 4" key="1">
    <citation type="journal article" date="2008" name="Nature">
        <title>The genome of the choanoflagellate Monosiga brevicollis and the origin of metazoans.</title>
        <authorList>
            <consortium name="JGI Sequencing"/>
            <person name="King N."/>
            <person name="Westbrook M.J."/>
            <person name="Young S.L."/>
            <person name="Kuo A."/>
            <person name="Abedin M."/>
            <person name="Chapman J."/>
            <person name="Fairclough S."/>
            <person name="Hellsten U."/>
            <person name="Isogai Y."/>
            <person name="Letunic I."/>
            <person name="Marr M."/>
            <person name="Pincus D."/>
            <person name="Putnam N."/>
            <person name="Rokas A."/>
            <person name="Wright K.J."/>
            <person name="Zuzow R."/>
            <person name="Dirks W."/>
            <person name="Good M."/>
            <person name="Goodstein D."/>
            <person name="Lemons D."/>
            <person name="Li W."/>
            <person name="Lyons J.B."/>
            <person name="Morris A."/>
            <person name="Nichols S."/>
            <person name="Richter D.J."/>
            <person name="Salamov A."/>
            <person name="Bork P."/>
            <person name="Lim W.A."/>
            <person name="Manning G."/>
            <person name="Miller W.T."/>
            <person name="McGinnis W."/>
            <person name="Shapiro H."/>
            <person name="Tjian R."/>
            <person name="Grigoriev I.V."/>
            <person name="Rokhsar D."/>
        </authorList>
    </citation>
    <scope>NUCLEOTIDE SEQUENCE [LARGE SCALE GENOMIC DNA]</scope>
    <source>
        <strain evidence="4">MX1 / ATCC 50154</strain>
    </source>
</reference>
<evidence type="ECO:0008006" key="5">
    <source>
        <dbReference type="Google" id="ProtNLM"/>
    </source>
</evidence>
<evidence type="ECO:0000256" key="1">
    <source>
        <dbReference type="SAM" id="MobiDB-lite"/>
    </source>
</evidence>